<dbReference type="InParanoid" id="A7EXV1"/>
<organism evidence="1 2">
    <name type="scientific">Sclerotinia sclerotiorum (strain ATCC 18683 / 1980 / Ss-1)</name>
    <name type="common">White mold</name>
    <name type="synonym">Whetzelinia sclerotiorum</name>
    <dbReference type="NCBI Taxonomy" id="665079"/>
    <lineage>
        <taxon>Eukaryota</taxon>
        <taxon>Fungi</taxon>
        <taxon>Dikarya</taxon>
        <taxon>Ascomycota</taxon>
        <taxon>Pezizomycotina</taxon>
        <taxon>Leotiomycetes</taxon>
        <taxon>Helotiales</taxon>
        <taxon>Sclerotiniaceae</taxon>
        <taxon>Sclerotinia</taxon>
    </lineage>
</organism>
<keyword evidence="2" id="KW-1185">Reference proteome</keyword>
<accession>A7EXV1</accession>
<evidence type="ECO:0000313" key="2">
    <source>
        <dbReference type="Proteomes" id="UP000001312"/>
    </source>
</evidence>
<evidence type="ECO:0000313" key="1">
    <source>
        <dbReference type="EMBL" id="EDN94293.1"/>
    </source>
</evidence>
<dbReference type="KEGG" id="ssl:SS1G_10166"/>
<proteinExistence type="predicted"/>
<reference evidence="2" key="1">
    <citation type="journal article" date="2011" name="PLoS Genet.">
        <title>Genomic analysis of the necrotrophic fungal pathogens Sclerotinia sclerotiorum and Botrytis cinerea.</title>
        <authorList>
            <person name="Amselem J."/>
            <person name="Cuomo C.A."/>
            <person name="van Kan J.A."/>
            <person name="Viaud M."/>
            <person name="Benito E.P."/>
            <person name="Couloux A."/>
            <person name="Coutinho P.M."/>
            <person name="de Vries R.P."/>
            <person name="Dyer P.S."/>
            <person name="Fillinger S."/>
            <person name="Fournier E."/>
            <person name="Gout L."/>
            <person name="Hahn M."/>
            <person name="Kohn L."/>
            <person name="Lapalu N."/>
            <person name="Plummer K.M."/>
            <person name="Pradier J.M."/>
            <person name="Quevillon E."/>
            <person name="Sharon A."/>
            <person name="Simon A."/>
            <person name="ten Have A."/>
            <person name="Tudzynski B."/>
            <person name="Tudzynski P."/>
            <person name="Wincker P."/>
            <person name="Andrew M."/>
            <person name="Anthouard V."/>
            <person name="Beever R.E."/>
            <person name="Beffa R."/>
            <person name="Benoit I."/>
            <person name="Bouzid O."/>
            <person name="Brault B."/>
            <person name="Chen Z."/>
            <person name="Choquer M."/>
            <person name="Collemare J."/>
            <person name="Cotton P."/>
            <person name="Danchin E.G."/>
            <person name="Da Silva C."/>
            <person name="Gautier A."/>
            <person name="Giraud C."/>
            <person name="Giraud T."/>
            <person name="Gonzalez C."/>
            <person name="Grossetete S."/>
            <person name="Guldener U."/>
            <person name="Henrissat B."/>
            <person name="Howlett B.J."/>
            <person name="Kodira C."/>
            <person name="Kretschmer M."/>
            <person name="Lappartient A."/>
            <person name="Leroch M."/>
            <person name="Levis C."/>
            <person name="Mauceli E."/>
            <person name="Neuveglise C."/>
            <person name="Oeser B."/>
            <person name="Pearson M."/>
            <person name="Poulain J."/>
            <person name="Poussereau N."/>
            <person name="Quesneville H."/>
            <person name="Rascle C."/>
            <person name="Schumacher J."/>
            <person name="Segurens B."/>
            <person name="Sexton A."/>
            <person name="Silva E."/>
            <person name="Sirven C."/>
            <person name="Soanes D.M."/>
            <person name="Talbot N.J."/>
            <person name="Templeton M."/>
            <person name="Yandava C."/>
            <person name="Yarden O."/>
            <person name="Zeng Q."/>
            <person name="Rollins J.A."/>
            <person name="Lebrun M.H."/>
            <person name="Dickman M."/>
        </authorList>
    </citation>
    <scope>NUCLEOTIDE SEQUENCE [LARGE SCALE GENOMIC DNA]</scope>
    <source>
        <strain evidence="2">ATCC 18683 / 1980 / Ss-1</strain>
    </source>
</reference>
<dbReference type="GeneID" id="5485048"/>
<protein>
    <submittedName>
        <fullName evidence="1">Uncharacterized protein</fullName>
    </submittedName>
</protein>
<dbReference type="EMBL" id="CH476635">
    <property type="protein sequence ID" value="EDN94293.1"/>
    <property type="molecule type" value="Genomic_DNA"/>
</dbReference>
<dbReference type="RefSeq" id="XP_001588619.1">
    <property type="nucleotide sequence ID" value="XM_001588569.1"/>
</dbReference>
<dbReference type="AlphaFoldDB" id="A7EXV1"/>
<name>A7EXV1_SCLS1</name>
<dbReference type="HOGENOM" id="CLU_1928849_0_0_1"/>
<sequence length="131" mass="14427">MNHDILCRGGVRERTYVHPEGIVGISGGIMKQANGFKITLEAKGASFRLSVVVGDVLVQCCVTRMDASRIKVVIMSLSLNRIPPTEVLQKETISRDDNTIIHEHLQNHSHSIPCTEYRIVGYAAVINSDNA</sequence>
<dbReference type="Proteomes" id="UP000001312">
    <property type="component" value="Unassembled WGS sequence"/>
</dbReference>
<gene>
    <name evidence="1" type="ORF">SS1G_10166</name>
</gene>